<evidence type="ECO:0000313" key="10">
    <source>
        <dbReference type="EMBL" id="PWW07456.1"/>
    </source>
</evidence>
<feature type="transmembrane region" description="Helical" evidence="8">
    <location>
        <begin position="405"/>
        <end position="423"/>
    </location>
</feature>
<dbReference type="Gene3D" id="1.20.1720.10">
    <property type="entry name" value="Multidrug resistance protein D"/>
    <property type="match status" value="1"/>
</dbReference>
<gene>
    <name evidence="10" type="ORF">DFQ01_102350</name>
</gene>
<keyword evidence="2" id="KW-0813">Transport</keyword>
<proteinExistence type="predicted"/>
<keyword evidence="11" id="KW-1185">Reference proteome</keyword>
<dbReference type="SUPFAM" id="SSF103473">
    <property type="entry name" value="MFS general substrate transporter"/>
    <property type="match status" value="1"/>
</dbReference>
<evidence type="ECO:0000313" key="11">
    <source>
        <dbReference type="Proteomes" id="UP000246635"/>
    </source>
</evidence>
<evidence type="ECO:0000256" key="6">
    <source>
        <dbReference type="ARBA" id="ARBA00023136"/>
    </source>
</evidence>
<sequence>MASIVMAMLVASMDSTIVNTTMPVIAKELGKLELYAWTFASYMIFSTVLAPVAGRLSDLFGRKRVFAVGIILFMIGSVLCGSADTMIMLVLYRAVQGIGAGVMNPFPVIIAGDLFSVEKRGKIQALFTAMWGLSAIIAPLLGSAFVEYWNWRYVFYVNVPICLLSLLLLMPYKEQYEPKRAKVDYAGAIIFTAGISLLLIPTVVDNGAVWYALGGALLIVLFYLFEKRQTSQLVPLSLLRNRQVAWMNVNSLLAYGGLFGASSYLPMFLQQHGYSLFMSGVAMLGMSIGWMACSVPAGRWIGKYGYRKLIVIGDVLLVVSGVWFMFLSDSTGFWFVFLGSILFGLAFGMLSTVSVIGSQQLVSATEKGISASLQMFSRNIGTAAGVTIMGAFITREAGLIGFRDMFIYGLIISLFALLSSVFIRERVTENAYSKA</sequence>
<keyword evidence="6 8" id="KW-0472">Membrane</keyword>
<feature type="transmembrane region" description="Helical" evidence="8">
    <location>
        <begin position="98"/>
        <end position="116"/>
    </location>
</feature>
<dbReference type="InterPro" id="IPR036259">
    <property type="entry name" value="MFS_trans_sf"/>
</dbReference>
<feature type="transmembrane region" description="Helical" evidence="8">
    <location>
        <begin position="34"/>
        <end position="53"/>
    </location>
</feature>
<dbReference type="EMBL" id="QGTQ01000002">
    <property type="protein sequence ID" value="PWW07456.1"/>
    <property type="molecule type" value="Genomic_DNA"/>
</dbReference>
<evidence type="ECO:0000256" key="5">
    <source>
        <dbReference type="ARBA" id="ARBA00022989"/>
    </source>
</evidence>
<dbReference type="PANTHER" id="PTHR23501">
    <property type="entry name" value="MAJOR FACILITATOR SUPERFAMILY"/>
    <property type="match status" value="1"/>
</dbReference>
<evidence type="ECO:0000256" key="1">
    <source>
        <dbReference type="ARBA" id="ARBA00004651"/>
    </source>
</evidence>
<feature type="transmembrane region" description="Helical" evidence="8">
    <location>
        <begin position="183"/>
        <end position="202"/>
    </location>
</feature>
<protein>
    <recommendedName>
        <fullName evidence="7">MFS-type drug efflux transporter P55</fullName>
    </recommendedName>
</protein>
<feature type="transmembrane region" description="Helical" evidence="8">
    <location>
        <begin position="208"/>
        <end position="225"/>
    </location>
</feature>
<feature type="transmembrane region" description="Helical" evidence="8">
    <location>
        <begin position="376"/>
        <end position="393"/>
    </location>
</feature>
<feature type="transmembrane region" description="Helical" evidence="8">
    <location>
        <begin position="123"/>
        <end position="141"/>
    </location>
</feature>
<keyword evidence="4 8" id="KW-0812">Transmembrane</keyword>
<keyword evidence="3" id="KW-1003">Cell membrane</keyword>
<dbReference type="InterPro" id="IPR011701">
    <property type="entry name" value="MFS"/>
</dbReference>
<evidence type="ECO:0000256" key="7">
    <source>
        <dbReference type="ARBA" id="ARBA00044273"/>
    </source>
</evidence>
<dbReference type="PANTHER" id="PTHR23501:SF191">
    <property type="entry name" value="VACUOLAR BASIC AMINO ACID TRANSPORTER 4"/>
    <property type="match status" value="1"/>
</dbReference>
<dbReference type="InterPro" id="IPR020846">
    <property type="entry name" value="MFS_dom"/>
</dbReference>
<dbReference type="InterPro" id="IPR005829">
    <property type="entry name" value="Sugar_transporter_CS"/>
</dbReference>
<evidence type="ECO:0000256" key="4">
    <source>
        <dbReference type="ARBA" id="ARBA00022692"/>
    </source>
</evidence>
<dbReference type="Pfam" id="PF07690">
    <property type="entry name" value="MFS_1"/>
    <property type="match status" value="1"/>
</dbReference>
<feature type="transmembrane region" description="Helical" evidence="8">
    <location>
        <begin position="153"/>
        <end position="171"/>
    </location>
</feature>
<dbReference type="Proteomes" id="UP000246635">
    <property type="component" value="Unassembled WGS sequence"/>
</dbReference>
<feature type="transmembrane region" description="Helical" evidence="8">
    <location>
        <begin position="277"/>
        <end position="297"/>
    </location>
</feature>
<dbReference type="PROSITE" id="PS50850">
    <property type="entry name" value="MFS"/>
    <property type="match status" value="1"/>
</dbReference>
<dbReference type="AlphaFoldDB" id="A0A2V2Z7X4"/>
<dbReference type="Gene3D" id="1.20.1250.20">
    <property type="entry name" value="MFS general substrate transporter like domains"/>
    <property type="match status" value="1"/>
</dbReference>
<dbReference type="PRINTS" id="PR01036">
    <property type="entry name" value="TCRTETB"/>
</dbReference>
<accession>A0A2V2Z7X4</accession>
<dbReference type="FunFam" id="1.20.1720.10:FF:000004">
    <property type="entry name" value="EmrB/QacA family drug resistance transporter"/>
    <property type="match status" value="1"/>
</dbReference>
<comment type="caution">
    <text evidence="10">The sequence shown here is derived from an EMBL/GenBank/DDBJ whole genome shotgun (WGS) entry which is preliminary data.</text>
</comment>
<reference evidence="10 11" key="1">
    <citation type="submission" date="2018-05" db="EMBL/GenBank/DDBJ databases">
        <title>Genomic Encyclopedia of Type Strains, Phase III (KMG-III): the genomes of soil and plant-associated and newly described type strains.</title>
        <authorList>
            <person name="Whitman W."/>
        </authorList>
    </citation>
    <scope>NUCLEOTIDE SEQUENCE [LARGE SCALE GENOMIC DNA]</scope>
    <source>
        <strain evidence="10 11">CECT 5696</strain>
    </source>
</reference>
<evidence type="ECO:0000259" key="9">
    <source>
        <dbReference type="PROSITE" id="PS50850"/>
    </source>
</evidence>
<comment type="subcellular location">
    <subcellularLocation>
        <location evidence="1">Cell membrane</location>
        <topology evidence="1">Multi-pass membrane protein</topology>
    </subcellularLocation>
</comment>
<organism evidence="10 11">
    <name type="scientific">Paenibacillus cellulosilyticus</name>
    <dbReference type="NCBI Taxonomy" id="375489"/>
    <lineage>
        <taxon>Bacteria</taxon>
        <taxon>Bacillati</taxon>
        <taxon>Bacillota</taxon>
        <taxon>Bacilli</taxon>
        <taxon>Bacillales</taxon>
        <taxon>Paenibacillaceae</taxon>
        <taxon>Paenibacillus</taxon>
    </lineage>
</organism>
<feature type="transmembrane region" description="Helical" evidence="8">
    <location>
        <begin position="245"/>
        <end position="265"/>
    </location>
</feature>
<dbReference type="GO" id="GO:0022857">
    <property type="term" value="F:transmembrane transporter activity"/>
    <property type="evidence" value="ECO:0007669"/>
    <property type="project" value="InterPro"/>
</dbReference>
<feature type="domain" description="Major facilitator superfamily (MFS) profile" evidence="9">
    <location>
        <begin position="1"/>
        <end position="428"/>
    </location>
</feature>
<evidence type="ECO:0000256" key="2">
    <source>
        <dbReference type="ARBA" id="ARBA00022448"/>
    </source>
</evidence>
<feature type="transmembrane region" description="Helical" evidence="8">
    <location>
        <begin position="309"/>
        <end position="327"/>
    </location>
</feature>
<feature type="transmembrane region" description="Helical" evidence="8">
    <location>
        <begin position="65"/>
        <end position="92"/>
    </location>
</feature>
<feature type="transmembrane region" description="Helical" evidence="8">
    <location>
        <begin position="333"/>
        <end position="356"/>
    </location>
</feature>
<name>A0A2V2Z7X4_9BACL</name>
<dbReference type="PROSITE" id="PS00216">
    <property type="entry name" value="SUGAR_TRANSPORT_1"/>
    <property type="match status" value="1"/>
</dbReference>
<dbReference type="GO" id="GO:0005886">
    <property type="term" value="C:plasma membrane"/>
    <property type="evidence" value="ECO:0007669"/>
    <property type="project" value="UniProtKB-SubCell"/>
</dbReference>
<evidence type="ECO:0000256" key="8">
    <source>
        <dbReference type="SAM" id="Phobius"/>
    </source>
</evidence>
<evidence type="ECO:0000256" key="3">
    <source>
        <dbReference type="ARBA" id="ARBA00022475"/>
    </source>
</evidence>
<keyword evidence="5 8" id="KW-1133">Transmembrane helix</keyword>